<protein>
    <submittedName>
        <fullName evidence="2">DUF3127 domain-containing protein</fullName>
    </submittedName>
</protein>
<dbReference type="Proteomes" id="UP000321580">
    <property type="component" value="Unassembled WGS sequence"/>
</dbReference>
<evidence type="ECO:0000256" key="1">
    <source>
        <dbReference type="SAM" id="MobiDB-lite"/>
    </source>
</evidence>
<dbReference type="InterPro" id="IPR021474">
    <property type="entry name" value="DUF3127"/>
</dbReference>
<evidence type="ECO:0000313" key="3">
    <source>
        <dbReference type="Proteomes" id="UP000321580"/>
    </source>
</evidence>
<sequence>MSFEVEGKLHKKFDTEQKTDSFQAREFVIETEGNYPQFVKFQLVQDRCALVDPFEEGQIIKVHFDLRGREWNGKYFTNLNAWRVEQGGAAAPPSATGGSMPSDDPFPSADDEPATQADDDLPF</sequence>
<dbReference type="RefSeq" id="WP_147166017.1">
    <property type="nucleotide sequence ID" value="NZ_VOOR01000005.1"/>
</dbReference>
<proteinExistence type="predicted"/>
<name>A0A5C6RZ66_9BACT</name>
<feature type="region of interest" description="Disordered" evidence="1">
    <location>
        <begin position="87"/>
        <end position="123"/>
    </location>
</feature>
<keyword evidence="3" id="KW-1185">Reference proteome</keyword>
<dbReference type="Pfam" id="PF11325">
    <property type="entry name" value="DUF3127"/>
    <property type="match status" value="1"/>
</dbReference>
<dbReference type="OrthoDB" id="598142at2"/>
<feature type="compositionally biased region" description="Acidic residues" evidence="1">
    <location>
        <begin position="109"/>
        <end position="123"/>
    </location>
</feature>
<accession>A0A5C6RZ66</accession>
<comment type="caution">
    <text evidence="2">The sequence shown here is derived from an EMBL/GenBank/DDBJ whole genome shotgun (WGS) entry which is preliminary data.</text>
</comment>
<dbReference type="AlphaFoldDB" id="A0A5C6RZ66"/>
<feature type="compositionally biased region" description="Low complexity" evidence="1">
    <location>
        <begin position="87"/>
        <end position="102"/>
    </location>
</feature>
<reference evidence="2 3" key="1">
    <citation type="submission" date="2019-08" db="EMBL/GenBank/DDBJ databases">
        <title>Genome of Phaeodactylibacter luteus.</title>
        <authorList>
            <person name="Bowman J.P."/>
        </authorList>
    </citation>
    <scope>NUCLEOTIDE SEQUENCE [LARGE SCALE GENOMIC DNA]</scope>
    <source>
        <strain evidence="2 3">KCTC 42180</strain>
    </source>
</reference>
<evidence type="ECO:0000313" key="2">
    <source>
        <dbReference type="EMBL" id="TXB67896.1"/>
    </source>
</evidence>
<gene>
    <name evidence="2" type="ORF">FRY97_03355</name>
</gene>
<dbReference type="EMBL" id="VOOR01000005">
    <property type="protein sequence ID" value="TXB67896.1"/>
    <property type="molecule type" value="Genomic_DNA"/>
</dbReference>
<organism evidence="2 3">
    <name type="scientific">Phaeodactylibacter luteus</name>
    <dbReference type="NCBI Taxonomy" id="1564516"/>
    <lineage>
        <taxon>Bacteria</taxon>
        <taxon>Pseudomonadati</taxon>
        <taxon>Bacteroidota</taxon>
        <taxon>Saprospiria</taxon>
        <taxon>Saprospirales</taxon>
        <taxon>Haliscomenobacteraceae</taxon>
        <taxon>Phaeodactylibacter</taxon>
    </lineage>
</organism>